<name>A0A7S2G392_9STRA</name>
<protein>
    <submittedName>
        <fullName evidence="1">Uncharacterized protein</fullName>
    </submittedName>
</protein>
<organism evidence="1">
    <name type="scientific">Florenciella parvula</name>
    <dbReference type="NCBI Taxonomy" id="236787"/>
    <lineage>
        <taxon>Eukaryota</taxon>
        <taxon>Sar</taxon>
        <taxon>Stramenopiles</taxon>
        <taxon>Ochrophyta</taxon>
        <taxon>Dictyochophyceae</taxon>
        <taxon>Florenciellales</taxon>
        <taxon>Florenciella</taxon>
    </lineage>
</organism>
<evidence type="ECO:0000313" key="1">
    <source>
        <dbReference type="EMBL" id="CAD9425771.1"/>
    </source>
</evidence>
<accession>A0A7S2G392</accession>
<sequence>MAGSAAAQQTAQATIEASWENEYEDPPDEIYVAASGSLIGELKGRTGEVRGRNLYNSSAFSASLETTFAAMWEIKRAQDDQTAVDAPMPHLFTASRGYVM</sequence>
<proteinExistence type="predicted"/>
<dbReference type="EMBL" id="HBGT01021156">
    <property type="protein sequence ID" value="CAD9425771.1"/>
    <property type="molecule type" value="Transcribed_RNA"/>
</dbReference>
<reference evidence="1" key="1">
    <citation type="submission" date="2021-01" db="EMBL/GenBank/DDBJ databases">
        <authorList>
            <person name="Corre E."/>
            <person name="Pelletier E."/>
            <person name="Niang G."/>
            <person name="Scheremetjew M."/>
            <person name="Finn R."/>
            <person name="Kale V."/>
            <person name="Holt S."/>
            <person name="Cochrane G."/>
            <person name="Meng A."/>
            <person name="Brown T."/>
            <person name="Cohen L."/>
        </authorList>
    </citation>
    <scope>NUCLEOTIDE SEQUENCE</scope>
    <source>
        <strain evidence="1">RCC1693</strain>
    </source>
</reference>
<gene>
    <name evidence="1" type="ORF">FPAR1323_LOCUS11105</name>
</gene>
<dbReference type="AlphaFoldDB" id="A0A7S2G392"/>